<accession>A0A847S465</accession>
<feature type="chain" id="PRO_5032621493" evidence="3">
    <location>
        <begin position="24"/>
        <end position="622"/>
    </location>
</feature>
<dbReference type="InterPro" id="IPR008258">
    <property type="entry name" value="Transglycosylase_SLT_dom_1"/>
</dbReference>
<feature type="region of interest" description="Disordered" evidence="2">
    <location>
        <begin position="547"/>
        <end position="574"/>
    </location>
</feature>
<dbReference type="InterPro" id="IPR000189">
    <property type="entry name" value="Transglyc_AS"/>
</dbReference>
<dbReference type="CDD" id="cd16894">
    <property type="entry name" value="MltD-like"/>
    <property type="match status" value="1"/>
</dbReference>
<evidence type="ECO:0000313" key="5">
    <source>
        <dbReference type="EMBL" id="NLR73947.1"/>
    </source>
</evidence>
<dbReference type="PANTHER" id="PTHR33734:SF22">
    <property type="entry name" value="MEMBRANE-BOUND LYTIC MUREIN TRANSGLYCOSYLASE D"/>
    <property type="match status" value="1"/>
</dbReference>
<feature type="domain" description="LysM" evidence="4">
    <location>
        <begin position="574"/>
        <end position="620"/>
    </location>
</feature>
<evidence type="ECO:0000256" key="3">
    <source>
        <dbReference type="SAM" id="SignalP"/>
    </source>
</evidence>
<comment type="similarity">
    <text evidence="1">Belongs to the transglycosylase Slt family.</text>
</comment>
<dbReference type="PROSITE" id="PS00922">
    <property type="entry name" value="TRANSGLYCOSYLASE"/>
    <property type="match status" value="1"/>
</dbReference>
<dbReference type="PROSITE" id="PS51782">
    <property type="entry name" value="LYSM"/>
    <property type="match status" value="3"/>
</dbReference>
<dbReference type="EMBL" id="JABAIM010000001">
    <property type="protein sequence ID" value="NLR73947.1"/>
    <property type="molecule type" value="Genomic_DNA"/>
</dbReference>
<protein>
    <submittedName>
        <fullName evidence="5">LysM peptidoglycan-binding domain-containing protein</fullName>
    </submittedName>
</protein>
<evidence type="ECO:0000259" key="4">
    <source>
        <dbReference type="PROSITE" id="PS51782"/>
    </source>
</evidence>
<comment type="caution">
    <text evidence="5">The sequence shown here is derived from an EMBL/GenBank/DDBJ whole genome shotgun (WGS) entry which is preliminary data.</text>
</comment>
<dbReference type="PANTHER" id="PTHR33734">
    <property type="entry name" value="LYSM DOMAIN-CONTAINING GPI-ANCHORED PROTEIN 2"/>
    <property type="match status" value="1"/>
</dbReference>
<dbReference type="SUPFAM" id="SSF53955">
    <property type="entry name" value="Lysozyme-like"/>
    <property type="match status" value="1"/>
</dbReference>
<dbReference type="Pfam" id="PF01464">
    <property type="entry name" value="SLT"/>
    <property type="match status" value="1"/>
</dbReference>
<feature type="domain" description="LysM" evidence="4">
    <location>
        <begin position="331"/>
        <end position="375"/>
    </location>
</feature>
<organism evidence="5 6">
    <name type="scientific">Leeia aquatica</name>
    <dbReference type="NCBI Taxonomy" id="2725557"/>
    <lineage>
        <taxon>Bacteria</taxon>
        <taxon>Pseudomonadati</taxon>
        <taxon>Pseudomonadota</taxon>
        <taxon>Betaproteobacteria</taxon>
        <taxon>Neisseriales</taxon>
        <taxon>Leeiaceae</taxon>
        <taxon>Leeia</taxon>
    </lineage>
</organism>
<dbReference type="GO" id="GO:0016020">
    <property type="term" value="C:membrane"/>
    <property type="evidence" value="ECO:0007669"/>
    <property type="project" value="InterPro"/>
</dbReference>
<dbReference type="InterPro" id="IPR023346">
    <property type="entry name" value="Lysozyme-like_dom_sf"/>
</dbReference>
<dbReference type="InterPro" id="IPR018392">
    <property type="entry name" value="LysM"/>
</dbReference>
<dbReference type="Gene3D" id="3.10.350.10">
    <property type="entry name" value="LysM domain"/>
    <property type="match status" value="3"/>
</dbReference>
<sequence length="622" mass="68230">MIKRLLLSSLTLCAATSSPLVLAEEQSVPDSQPPAPVEVRTSPLTSRAPVNPLNDVLQDDLWARIRAGFQMTPLDHQMVRDQENWILKHPDYLRRVTERGSRYLYHIVTELEKRGMPTELALLPIVESAFVPDAYSRAHASGLWQFIPSTGKTYGLEQTWWYDGRRDVVAATDAAINYFDYLYSMFGDWNLVLASYNWGEGSVQRAVQKNRLKGLETDFVSLHMPNETRSYVPKLMALKNIVSNPEAYGISLTPIPNRPYFVTVAPNRHIDTTLAAQLADMSVADFAKLNPAYTRPVVASKDNRRILLPVDKADSFLTRLSSYDKPTLTWQAYASQRGESLSDVADRYGISLDELKRLNRLNTRARVASGEILLVPLKASEDHPILAAGEAKVAEPAPVVVRRGSKIASASKPASKPAPVTVVATAPAEPVVPERTAETPAAVSPAPVTTGLQTASFTVQANPRPAPVVAVETPASSSKPEPVTLKLAETVSQPEGKAATATHHKVVTGDTAFSIARRYGLTTQQLLSYNQLKSPALHAGQVLNLVEPQGSSKQAKAEPESRHGKKGSEEARPTIYTVKKGDTLYSIARQYKVAQVDLKKWNANLRRLQPGDQIKLVLSSKG</sequence>
<feature type="signal peptide" evidence="3">
    <location>
        <begin position="1"/>
        <end position="23"/>
    </location>
</feature>
<feature type="compositionally biased region" description="Basic and acidic residues" evidence="2">
    <location>
        <begin position="555"/>
        <end position="572"/>
    </location>
</feature>
<feature type="domain" description="LysM" evidence="4">
    <location>
        <begin position="502"/>
        <end position="545"/>
    </location>
</feature>
<gene>
    <name evidence="5" type="ORF">HF682_02080</name>
</gene>
<keyword evidence="3" id="KW-0732">Signal</keyword>
<dbReference type="GO" id="GO:0000270">
    <property type="term" value="P:peptidoglycan metabolic process"/>
    <property type="evidence" value="ECO:0007669"/>
    <property type="project" value="InterPro"/>
</dbReference>
<evidence type="ECO:0000256" key="2">
    <source>
        <dbReference type="SAM" id="MobiDB-lite"/>
    </source>
</evidence>
<keyword evidence="6" id="KW-1185">Reference proteome</keyword>
<dbReference type="Gene3D" id="1.10.530.10">
    <property type="match status" value="1"/>
</dbReference>
<dbReference type="SUPFAM" id="SSF54106">
    <property type="entry name" value="LysM domain"/>
    <property type="match status" value="3"/>
</dbReference>
<dbReference type="SMART" id="SM00257">
    <property type="entry name" value="LysM"/>
    <property type="match status" value="3"/>
</dbReference>
<dbReference type="CDD" id="cd00118">
    <property type="entry name" value="LysM"/>
    <property type="match status" value="3"/>
</dbReference>
<reference evidence="5 6" key="1">
    <citation type="submission" date="2020-04" db="EMBL/GenBank/DDBJ databases">
        <title>Draft genome of Leeia sp. IMCC25680.</title>
        <authorList>
            <person name="Song J."/>
            <person name="Cho J.-C."/>
        </authorList>
    </citation>
    <scope>NUCLEOTIDE SEQUENCE [LARGE SCALE GENOMIC DNA]</scope>
    <source>
        <strain evidence="5 6">IMCC25680</strain>
    </source>
</reference>
<dbReference type="Pfam" id="PF01476">
    <property type="entry name" value="LysM"/>
    <property type="match status" value="3"/>
</dbReference>
<evidence type="ECO:0000313" key="6">
    <source>
        <dbReference type="Proteomes" id="UP000587991"/>
    </source>
</evidence>
<dbReference type="Proteomes" id="UP000587991">
    <property type="component" value="Unassembled WGS sequence"/>
</dbReference>
<proteinExistence type="inferred from homology"/>
<dbReference type="InterPro" id="IPR036779">
    <property type="entry name" value="LysM_dom_sf"/>
</dbReference>
<feature type="region of interest" description="Disordered" evidence="2">
    <location>
        <begin position="24"/>
        <end position="44"/>
    </location>
</feature>
<dbReference type="GO" id="GO:0008933">
    <property type="term" value="F:peptidoglycan lytic transglycosylase activity"/>
    <property type="evidence" value="ECO:0007669"/>
    <property type="project" value="InterPro"/>
</dbReference>
<dbReference type="RefSeq" id="WP_168875596.1">
    <property type="nucleotide sequence ID" value="NZ_JABAIM010000001.1"/>
</dbReference>
<evidence type="ECO:0000256" key="1">
    <source>
        <dbReference type="ARBA" id="ARBA00007734"/>
    </source>
</evidence>
<dbReference type="AlphaFoldDB" id="A0A847S465"/>
<name>A0A847S465_9NEIS</name>